<dbReference type="SUPFAM" id="SSF54001">
    <property type="entry name" value="Cysteine proteinases"/>
    <property type="match status" value="1"/>
</dbReference>
<dbReference type="InterPro" id="IPR038765">
    <property type="entry name" value="Papain-like_cys_pep_sf"/>
</dbReference>
<dbReference type="GO" id="GO:0008233">
    <property type="term" value="F:peptidase activity"/>
    <property type="evidence" value="ECO:0007669"/>
    <property type="project" value="UniProtKB-KW"/>
</dbReference>
<reference evidence="4" key="1">
    <citation type="journal article" date="2017" name="Nat. Commun.">
        <title>The North American bullfrog draft genome provides insight into hormonal regulation of long noncoding RNA.</title>
        <authorList>
            <person name="Hammond S.A."/>
            <person name="Warren R.L."/>
            <person name="Vandervalk B.P."/>
            <person name="Kucuk E."/>
            <person name="Khan H."/>
            <person name="Gibb E.A."/>
            <person name="Pandoh P."/>
            <person name="Kirk H."/>
            <person name="Zhao Y."/>
            <person name="Jones M."/>
            <person name="Mungall A.J."/>
            <person name="Coope R."/>
            <person name="Pleasance S."/>
            <person name="Moore R.A."/>
            <person name="Holt R.A."/>
            <person name="Round J.M."/>
            <person name="Ohora S."/>
            <person name="Walle B.V."/>
            <person name="Veldhoen N."/>
            <person name="Helbing C.C."/>
            <person name="Birol I."/>
        </authorList>
    </citation>
    <scope>NUCLEOTIDE SEQUENCE [LARGE SCALE GENOMIC DNA]</scope>
</reference>
<feature type="domain" description="USP" evidence="2">
    <location>
        <begin position="1"/>
        <end position="88"/>
    </location>
</feature>
<keyword evidence="4" id="KW-1185">Reference proteome</keyword>
<organism evidence="3 4">
    <name type="scientific">Aquarana catesbeiana</name>
    <name type="common">American bullfrog</name>
    <name type="synonym">Rana catesbeiana</name>
    <dbReference type="NCBI Taxonomy" id="8400"/>
    <lineage>
        <taxon>Eukaryota</taxon>
        <taxon>Metazoa</taxon>
        <taxon>Chordata</taxon>
        <taxon>Craniata</taxon>
        <taxon>Vertebrata</taxon>
        <taxon>Euteleostomi</taxon>
        <taxon>Amphibia</taxon>
        <taxon>Batrachia</taxon>
        <taxon>Anura</taxon>
        <taxon>Neobatrachia</taxon>
        <taxon>Ranoidea</taxon>
        <taxon>Ranidae</taxon>
        <taxon>Aquarana</taxon>
    </lineage>
</organism>
<dbReference type="InterPro" id="IPR050185">
    <property type="entry name" value="Ub_carboxyl-term_hydrolase"/>
</dbReference>
<keyword evidence="1" id="KW-0378">Hydrolase</keyword>
<proteinExistence type="predicted"/>
<dbReference type="GO" id="GO:0006508">
    <property type="term" value="P:proteolysis"/>
    <property type="evidence" value="ECO:0007669"/>
    <property type="project" value="UniProtKB-KW"/>
</dbReference>
<evidence type="ECO:0000313" key="3">
    <source>
        <dbReference type="EMBL" id="PIO24106.1"/>
    </source>
</evidence>
<evidence type="ECO:0000313" key="4">
    <source>
        <dbReference type="Proteomes" id="UP000228934"/>
    </source>
</evidence>
<dbReference type="Gene3D" id="3.90.70.10">
    <property type="entry name" value="Cysteine proteinases"/>
    <property type="match status" value="1"/>
</dbReference>
<dbReference type="InterPro" id="IPR028889">
    <property type="entry name" value="USP"/>
</dbReference>
<dbReference type="AlphaFoldDB" id="A0A2G9R8A5"/>
<protein>
    <recommendedName>
        <fullName evidence="2">USP domain-containing protein</fullName>
    </recommendedName>
</protein>
<dbReference type="OrthoDB" id="292964at2759"/>
<keyword evidence="1" id="KW-0645">Protease</keyword>
<evidence type="ECO:0000256" key="1">
    <source>
        <dbReference type="ARBA" id="ARBA00022670"/>
    </source>
</evidence>
<dbReference type="PROSITE" id="PS50235">
    <property type="entry name" value="USP_3"/>
    <property type="match status" value="1"/>
</dbReference>
<accession>A0A2G9R8A5</accession>
<sequence length="88" mass="10490">MFFYRSNLLGHKGEVAEEFGIIMKALWNGQYKCISPRDFKDCLKSFSKEEKLTDNNRFYCSNCKTRRDSTKKIEIWKLPPVLLVHLKR</sequence>
<dbReference type="PANTHER" id="PTHR21646:SF27">
    <property type="entry name" value="UBIQUITIN CARBOXYL-TERMINAL HYDROLASE 8"/>
    <property type="match status" value="1"/>
</dbReference>
<evidence type="ECO:0000259" key="2">
    <source>
        <dbReference type="PROSITE" id="PS50235"/>
    </source>
</evidence>
<name>A0A2G9R8A5_AQUCT</name>
<gene>
    <name evidence="3" type="ORF">AB205_0036480</name>
</gene>
<dbReference type="EMBL" id="KV958832">
    <property type="protein sequence ID" value="PIO24106.1"/>
    <property type="molecule type" value="Genomic_DNA"/>
</dbReference>
<dbReference type="Proteomes" id="UP000228934">
    <property type="component" value="Unassembled WGS sequence"/>
</dbReference>
<dbReference type="PANTHER" id="PTHR21646">
    <property type="entry name" value="UBIQUITIN CARBOXYL-TERMINAL HYDROLASE"/>
    <property type="match status" value="1"/>
</dbReference>